<dbReference type="Proteomes" id="UP000229401">
    <property type="component" value="Unassembled WGS sequence"/>
</dbReference>
<dbReference type="GO" id="GO:0051301">
    <property type="term" value="P:cell division"/>
    <property type="evidence" value="ECO:0007669"/>
    <property type="project" value="UniProtKB-KW"/>
</dbReference>
<dbReference type="EMBL" id="PFLI01000146">
    <property type="protein sequence ID" value="PIY71786.1"/>
    <property type="molecule type" value="Genomic_DNA"/>
</dbReference>
<dbReference type="GO" id="GO:0008360">
    <property type="term" value="P:regulation of cell shape"/>
    <property type="evidence" value="ECO:0007669"/>
    <property type="project" value="UniProtKB-KW"/>
</dbReference>
<dbReference type="InterPro" id="IPR005750">
    <property type="entry name" value="UDP_GlcNAc_COvinyl_MurA"/>
</dbReference>
<evidence type="ECO:0000256" key="6">
    <source>
        <dbReference type="ARBA" id="ARBA00022960"/>
    </source>
</evidence>
<dbReference type="InterPro" id="IPR001986">
    <property type="entry name" value="Enolpyruvate_Tfrase_dom"/>
</dbReference>
<evidence type="ECO:0000256" key="4">
    <source>
        <dbReference type="ARBA" id="ARBA00022618"/>
    </source>
</evidence>
<evidence type="ECO:0000256" key="9">
    <source>
        <dbReference type="ARBA" id="ARBA00023316"/>
    </source>
</evidence>
<keyword evidence="8" id="KW-0131">Cell cycle</keyword>
<evidence type="ECO:0000256" key="8">
    <source>
        <dbReference type="ARBA" id="ARBA00023306"/>
    </source>
</evidence>
<dbReference type="GO" id="GO:0019277">
    <property type="term" value="P:UDP-N-acetylgalactosamine biosynthetic process"/>
    <property type="evidence" value="ECO:0007669"/>
    <property type="project" value="InterPro"/>
</dbReference>
<dbReference type="AlphaFoldDB" id="A0A2M7QIG9"/>
<comment type="caution">
    <text evidence="17">The sequence shown here is derived from an EMBL/GenBank/DDBJ whole genome shotgun (WGS) entry which is preliminary data.</text>
</comment>
<evidence type="ECO:0000313" key="17">
    <source>
        <dbReference type="EMBL" id="PIY71786.1"/>
    </source>
</evidence>
<comment type="catalytic activity">
    <reaction evidence="15">
        <text>phosphoenolpyruvate + UDP-N-acetyl-alpha-D-glucosamine = UDP-N-acetyl-3-O-(1-carboxyvinyl)-alpha-D-glucosamine + phosphate</text>
        <dbReference type="Rhea" id="RHEA:18681"/>
        <dbReference type="ChEBI" id="CHEBI:43474"/>
        <dbReference type="ChEBI" id="CHEBI:57705"/>
        <dbReference type="ChEBI" id="CHEBI:58702"/>
        <dbReference type="ChEBI" id="CHEBI:68483"/>
        <dbReference type="EC" id="2.5.1.7"/>
    </reaction>
</comment>
<dbReference type="Pfam" id="PF00275">
    <property type="entry name" value="EPSP_synthase"/>
    <property type="match status" value="1"/>
</dbReference>
<evidence type="ECO:0000256" key="13">
    <source>
        <dbReference type="ARBA" id="ARBA00042443"/>
    </source>
</evidence>
<reference evidence="18" key="1">
    <citation type="submission" date="2017-09" db="EMBL/GenBank/DDBJ databases">
        <title>Depth-based differentiation of microbial function through sediment-hosted aquifers and enrichment of novel symbionts in the deep terrestrial subsurface.</title>
        <authorList>
            <person name="Probst A.J."/>
            <person name="Ladd B."/>
            <person name="Jarett J.K."/>
            <person name="Geller-Mcgrath D.E."/>
            <person name="Sieber C.M.K."/>
            <person name="Emerson J.B."/>
            <person name="Anantharaman K."/>
            <person name="Thomas B.C."/>
            <person name="Malmstrom R."/>
            <person name="Stieglmeier M."/>
            <person name="Klingl A."/>
            <person name="Woyke T."/>
            <person name="Ryan C.M."/>
            <person name="Banfield J.F."/>
        </authorList>
    </citation>
    <scope>NUCLEOTIDE SEQUENCE [LARGE SCALE GENOMIC DNA]</scope>
</reference>
<evidence type="ECO:0000256" key="10">
    <source>
        <dbReference type="ARBA" id="ARBA00038367"/>
    </source>
</evidence>
<dbReference type="PANTHER" id="PTHR43783">
    <property type="entry name" value="UDP-N-ACETYLGLUCOSAMINE 1-CARBOXYVINYLTRANSFERASE"/>
    <property type="match status" value="1"/>
</dbReference>
<dbReference type="GO" id="GO:0005737">
    <property type="term" value="C:cytoplasm"/>
    <property type="evidence" value="ECO:0007669"/>
    <property type="project" value="UniProtKB-SubCell"/>
</dbReference>
<gene>
    <name evidence="17" type="ORF">COY87_04350</name>
</gene>
<dbReference type="NCBIfam" id="NF006873">
    <property type="entry name" value="PRK09369.1"/>
    <property type="match status" value="1"/>
</dbReference>
<evidence type="ECO:0000256" key="11">
    <source>
        <dbReference type="ARBA" id="ARBA00039108"/>
    </source>
</evidence>
<keyword evidence="5" id="KW-0808">Transferase</keyword>
<dbReference type="Gene3D" id="3.65.10.10">
    <property type="entry name" value="Enolpyruvate transferase domain"/>
    <property type="match status" value="2"/>
</dbReference>
<comment type="pathway">
    <text evidence="2">Cell wall biogenesis; peptidoglycan biosynthesis.</text>
</comment>
<dbReference type="SUPFAM" id="SSF55205">
    <property type="entry name" value="EPT/RTPC-like"/>
    <property type="match status" value="1"/>
</dbReference>
<sequence length="441" mass="49115">MEDSLLIKGGKPLKGDVFLSGAKNVALKVTIAALLFRGKVVLRNIPRINDIFEIFSLIHSLGGEAEFVGTNEVEIDSKNLSINKLDFLYASKIRTSFMFFAPLLYRFHKAYIPNPGGCRLGARSIDRIVEGLKALGIQVNYESSTGYYSALMSHKPTGTYTFIKPSHTGTELLIMMSVFCKDSVVIQNCALEPEIDDLILFLNISGAKIKKKGSTITIWGVEKLIQKNPFSIVSDRNEAVTYAIAGIVTRGDITIHSIPENYISCFVNQLKEVGAGVEYIKDDSWRFFYKSALRPSHIITNPHPGFMTDWQPNWAVLMTQANGVSIIHERVFENRFSYVNELVKVGAKIDFFQPKVKTPSSYYHFTYDKTKTYKQAIKIYGPQTLHNGVLTIADLRAGATLALTGLITSGETIINNVSILERGYENFVSKIVSLGGNIKKI</sequence>
<evidence type="ECO:0000256" key="2">
    <source>
        <dbReference type="ARBA" id="ARBA00004752"/>
    </source>
</evidence>
<evidence type="ECO:0000256" key="14">
    <source>
        <dbReference type="ARBA" id="ARBA00042842"/>
    </source>
</evidence>
<evidence type="ECO:0000256" key="5">
    <source>
        <dbReference type="ARBA" id="ARBA00022679"/>
    </source>
</evidence>
<protein>
    <recommendedName>
        <fullName evidence="12">UDP-N-acetylglucosamine 1-carboxyvinyltransferase</fullName>
        <ecNumber evidence="11">2.5.1.7</ecNumber>
    </recommendedName>
    <alternativeName>
        <fullName evidence="13">Enoylpyruvate transferase</fullName>
    </alternativeName>
    <alternativeName>
        <fullName evidence="14">UDP-N-acetylglucosamine enolpyruvyl transferase</fullName>
    </alternativeName>
</protein>
<dbReference type="CDD" id="cd01555">
    <property type="entry name" value="UdpNAET"/>
    <property type="match status" value="1"/>
</dbReference>
<keyword evidence="4" id="KW-0132">Cell division</keyword>
<comment type="similarity">
    <text evidence="10">Belongs to the EPSP synthase family. MurA subfamily.</text>
</comment>
<keyword evidence="9" id="KW-0961">Cell wall biogenesis/degradation</keyword>
<dbReference type="EC" id="2.5.1.7" evidence="11"/>
<dbReference type="PANTHER" id="PTHR43783:SF1">
    <property type="entry name" value="UDP-N-ACETYLGLUCOSAMINE 1-CARBOXYVINYLTRANSFERASE"/>
    <property type="match status" value="1"/>
</dbReference>
<evidence type="ECO:0000256" key="1">
    <source>
        <dbReference type="ARBA" id="ARBA00004496"/>
    </source>
</evidence>
<accession>A0A2M7QIG9</accession>
<dbReference type="GO" id="GO:0008760">
    <property type="term" value="F:UDP-N-acetylglucosamine 1-carboxyvinyltransferase activity"/>
    <property type="evidence" value="ECO:0007669"/>
    <property type="project" value="UniProtKB-EC"/>
</dbReference>
<evidence type="ECO:0000256" key="3">
    <source>
        <dbReference type="ARBA" id="ARBA00022490"/>
    </source>
</evidence>
<evidence type="ECO:0000256" key="7">
    <source>
        <dbReference type="ARBA" id="ARBA00022984"/>
    </source>
</evidence>
<name>A0A2M7QIG9_9BACT</name>
<evidence type="ECO:0000259" key="16">
    <source>
        <dbReference type="Pfam" id="PF00275"/>
    </source>
</evidence>
<dbReference type="GO" id="GO:0071555">
    <property type="term" value="P:cell wall organization"/>
    <property type="evidence" value="ECO:0007669"/>
    <property type="project" value="UniProtKB-KW"/>
</dbReference>
<evidence type="ECO:0000256" key="12">
    <source>
        <dbReference type="ARBA" id="ARBA00039754"/>
    </source>
</evidence>
<feature type="domain" description="Enolpyruvate transferase" evidence="16">
    <location>
        <begin position="8"/>
        <end position="430"/>
    </location>
</feature>
<keyword evidence="3" id="KW-0963">Cytoplasm</keyword>
<proteinExistence type="inferred from homology"/>
<evidence type="ECO:0000313" key="18">
    <source>
        <dbReference type="Proteomes" id="UP000229401"/>
    </source>
</evidence>
<keyword evidence="6" id="KW-0133">Cell shape</keyword>
<organism evidence="17 18">
    <name type="scientific">Candidatus Roizmanbacteria bacterium CG_4_10_14_0_8_um_filter_33_9</name>
    <dbReference type="NCBI Taxonomy" id="1974826"/>
    <lineage>
        <taxon>Bacteria</taxon>
        <taxon>Candidatus Roizmaniibacteriota</taxon>
    </lineage>
</organism>
<dbReference type="InterPro" id="IPR013792">
    <property type="entry name" value="RNA3'P_cycl/enolpyr_Trfase_a/b"/>
</dbReference>
<dbReference type="GO" id="GO:0009252">
    <property type="term" value="P:peptidoglycan biosynthetic process"/>
    <property type="evidence" value="ECO:0007669"/>
    <property type="project" value="UniProtKB-KW"/>
</dbReference>
<dbReference type="InterPro" id="IPR036968">
    <property type="entry name" value="Enolpyruvate_Tfrase_sf"/>
</dbReference>
<dbReference type="InterPro" id="IPR050068">
    <property type="entry name" value="MurA_subfamily"/>
</dbReference>
<keyword evidence="7" id="KW-0573">Peptidoglycan synthesis</keyword>
<comment type="subcellular location">
    <subcellularLocation>
        <location evidence="1">Cytoplasm</location>
    </subcellularLocation>
</comment>
<evidence type="ECO:0000256" key="15">
    <source>
        <dbReference type="ARBA" id="ARBA00047527"/>
    </source>
</evidence>